<protein>
    <submittedName>
        <fullName evidence="2">Uncharacterized protein</fullName>
    </submittedName>
</protein>
<feature type="region of interest" description="Disordered" evidence="1">
    <location>
        <begin position="1"/>
        <end position="49"/>
    </location>
</feature>
<gene>
    <name evidence="2" type="ORF">SAMN05660971_01559</name>
</gene>
<reference evidence="2 3" key="1">
    <citation type="submission" date="2016-11" db="EMBL/GenBank/DDBJ databases">
        <authorList>
            <person name="Jaros S."/>
            <person name="Januszkiewicz K."/>
            <person name="Wedrychowicz H."/>
        </authorList>
    </citation>
    <scope>NUCLEOTIDE SEQUENCE [LARGE SCALE GENOMIC DNA]</scope>
    <source>
        <strain evidence="2 3">DSM 4740</strain>
    </source>
</reference>
<feature type="compositionally biased region" description="Polar residues" evidence="1">
    <location>
        <begin position="8"/>
        <end position="25"/>
    </location>
</feature>
<evidence type="ECO:0000313" key="3">
    <source>
        <dbReference type="Proteomes" id="UP000184123"/>
    </source>
</evidence>
<dbReference type="EMBL" id="FRCA01000003">
    <property type="protein sequence ID" value="SHL85125.1"/>
    <property type="molecule type" value="Genomic_DNA"/>
</dbReference>
<dbReference type="AlphaFoldDB" id="A0A1M7E036"/>
<evidence type="ECO:0000313" key="2">
    <source>
        <dbReference type="EMBL" id="SHL85125.1"/>
    </source>
</evidence>
<feature type="compositionally biased region" description="Basic and acidic residues" evidence="1">
    <location>
        <begin position="26"/>
        <end position="39"/>
    </location>
</feature>
<accession>A0A1M7E036</accession>
<proteinExistence type="predicted"/>
<sequence>MLWGFTPPSHSNNETPDNHTPNNHTADNHTTREYTKDRPYGPTPPTRPA</sequence>
<evidence type="ECO:0000256" key="1">
    <source>
        <dbReference type="SAM" id="MobiDB-lite"/>
    </source>
</evidence>
<dbReference type="Proteomes" id="UP000184123">
    <property type="component" value="Unassembled WGS sequence"/>
</dbReference>
<dbReference type="STRING" id="44933.SAMN05660971_01559"/>
<name>A0A1M7E036_9GAMM</name>
<organism evidence="2 3">
    <name type="scientific">Halomonas cupida</name>
    <dbReference type="NCBI Taxonomy" id="44933"/>
    <lineage>
        <taxon>Bacteria</taxon>
        <taxon>Pseudomonadati</taxon>
        <taxon>Pseudomonadota</taxon>
        <taxon>Gammaproteobacteria</taxon>
        <taxon>Oceanospirillales</taxon>
        <taxon>Halomonadaceae</taxon>
        <taxon>Halomonas</taxon>
    </lineage>
</organism>